<organism evidence="2 3">
    <name type="scientific">Streblomastix strix</name>
    <dbReference type="NCBI Taxonomy" id="222440"/>
    <lineage>
        <taxon>Eukaryota</taxon>
        <taxon>Metamonada</taxon>
        <taxon>Preaxostyla</taxon>
        <taxon>Oxymonadida</taxon>
        <taxon>Streblomastigidae</taxon>
        <taxon>Streblomastix</taxon>
    </lineage>
</organism>
<evidence type="ECO:0000313" key="2">
    <source>
        <dbReference type="EMBL" id="KAA6362917.1"/>
    </source>
</evidence>
<evidence type="ECO:0008006" key="4">
    <source>
        <dbReference type="Google" id="ProtNLM"/>
    </source>
</evidence>
<gene>
    <name evidence="2" type="ORF">EZS28_041556</name>
</gene>
<feature type="chain" id="PRO_5023911684" description="Peptidase C1A papain C-terminal domain-containing protein" evidence="1">
    <location>
        <begin position="21"/>
        <end position="290"/>
    </location>
</feature>
<evidence type="ECO:0000313" key="3">
    <source>
        <dbReference type="Proteomes" id="UP000324800"/>
    </source>
</evidence>
<comment type="caution">
    <text evidence="2">The sequence shown here is derived from an EMBL/GenBank/DDBJ whole genome shotgun (WGS) entry which is preliminary data.</text>
</comment>
<sequence length="290" mass="33055">MFNKLLLVFSFCAFILSKKAVIVDDAKDIPKHNPDLALIGRYERINDDDVLIYSDYCETEDDNDSRYSYFDLKSQQPAETLLAISEDELSKLKVEKERSQEELAESSKCFKVSQYWKYQALIAYAAYFINGSDILPSLTYLVSNGPKYDSYIGERNGITYSVKSEIDTTCEDYYYFWESVFHNGIVDQSCIPEDFTNIPGYNYEYWYGKPRPEGSPPRVEEECVDGGGAFNPQFKGYGRGSITGGNITTLKEAITKYGPVLITQVSYAIDDSTQPDGFILYNKHIPDQKL</sequence>
<dbReference type="AlphaFoldDB" id="A0A5J4TXH9"/>
<feature type="signal peptide" evidence="1">
    <location>
        <begin position="1"/>
        <end position="20"/>
    </location>
</feature>
<dbReference type="Proteomes" id="UP000324800">
    <property type="component" value="Unassembled WGS sequence"/>
</dbReference>
<accession>A0A5J4TXH9</accession>
<dbReference type="EMBL" id="SNRW01023557">
    <property type="protein sequence ID" value="KAA6362917.1"/>
    <property type="molecule type" value="Genomic_DNA"/>
</dbReference>
<name>A0A5J4TXH9_9EUKA</name>
<keyword evidence="1" id="KW-0732">Signal</keyword>
<protein>
    <recommendedName>
        <fullName evidence="4">Peptidase C1A papain C-terminal domain-containing protein</fullName>
    </recommendedName>
</protein>
<reference evidence="2 3" key="1">
    <citation type="submission" date="2019-03" db="EMBL/GenBank/DDBJ databases">
        <title>Single cell metagenomics reveals metabolic interactions within the superorganism composed of flagellate Streblomastix strix and complex community of Bacteroidetes bacteria on its surface.</title>
        <authorList>
            <person name="Treitli S.C."/>
            <person name="Kolisko M."/>
            <person name="Husnik F."/>
            <person name="Keeling P."/>
            <person name="Hampl V."/>
        </authorList>
    </citation>
    <scope>NUCLEOTIDE SEQUENCE [LARGE SCALE GENOMIC DNA]</scope>
    <source>
        <strain evidence="2">ST1C</strain>
    </source>
</reference>
<feature type="non-terminal residue" evidence="2">
    <location>
        <position position="290"/>
    </location>
</feature>
<evidence type="ECO:0000256" key="1">
    <source>
        <dbReference type="SAM" id="SignalP"/>
    </source>
</evidence>
<proteinExistence type="predicted"/>